<sequence length="142" mass="16017">MAKKYVNFRVGGVPERKEDSYTVWTNDLLTKLIASKTVIEPNMSTFGHRLLESEVIFVVISGRGIMEVVEYANTQDGHGSDPSHGIMHKDEYSLSAGDVILAEEGDYVKVVNESDHDQLVYLRIFDKQGWRGRSPESDQDPQ</sequence>
<dbReference type="Proteomes" id="UP000252147">
    <property type="component" value="Unassembled WGS sequence"/>
</dbReference>
<name>A0A368BL93_9GAMM</name>
<organism evidence="1 2">
    <name type="scientific">SAR86 cluster bacterium</name>
    <dbReference type="NCBI Taxonomy" id="2030880"/>
    <lineage>
        <taxon>Bacteria</taxon>
        <taxon>Pseudomonadati</taxon>
        <taxon>Pseudomonadota</taxon>
        <taxon>Gammaproteobacteria</taxon>
        <taxon>SAR86 cluster</taxon>
    </lineage>
</organism>
<dbReference type="InterPro" id="IPR011051">
    <property type="entry name" value="RmlC_Cupin_sf"/>
</dbReference>
<gene>
    <name evidence="1" type="ORF">DBW97_03445</name>
</gene>
<accession>A0A368BL93</accession>
<dbReference type="SUPFAM" id="SSF51182">
    <property type="entry name" value="RmlC-like cupins"/>
    <property type="match status" value="1"/>
</dbReference>
<comment type="caution">
    <text evidence="1">The sequence shown here is derived from an EMBL/GenBank/DDBJ whole genome shotgun (WGS) entry which is preliminary data.</text>
</comment>
<evidence type="ECO:0000313" key="2">
    <source>
        <dbReference type="Proteomes" id="UP000252147"/>
    </source>
</evidence>
<dbReference type="AlphaFoldDB" id="A0A368BL93"/>
<protein>
    <submittedName>
        <fullName evidence="1">Cupin</fullName>
    </submittedName>
</protein>
<proteinExistence type="predicted"/>
<dbReference type="EMBL" id="QOPD01000005">
    <property type="protein sequence ID" value="RCL38099.1"/>
    <property type="molecule type" value="Genomic_DNA"/>
</dbReference>
<reference evidence="1 2" key="1">
    <citation type="journal article" date="2018" name="Microbiome">
        <title>Fine metagenomic profile of the Mediterranean stratified and mixed water columns revealed by assembly and recruitment.</title>
        <authorList>
            <person name="Haro-Moreno J.M."/>
            <person name="Lopez-Perez M."/>
            <person name="De La Torre J.R."/>
            <person name="Picazo A."/>
            <person name="Camacho A."/>
            <person name="Rodriguez-Valera F."/>
        </authorList>
    </citation>
    <scope>NUCLEOTIDE SEQUENCE [LARGE SCALE GENOMIC DNA]</scope>
    <source>
        <strain evidence="1">MED-G83</strain>
    </source>
</reference>
<dbReference type="InterPro" id="IPR014710">
    <property type="entry name" value="RmlC-like_jellyroll"/>
</dbReference>
<evidence type="ECO:0000313" key="1">
    <source>
        <dbReference type="EMBL" id="RCL38099.1"/>
    </source>
</evidence>
<dbReference type="Gene3D" id="2.60.120.10">
    <property type="entry name" value="Jelly Rolls"/>
    <property type="match status" value="1"/>
</dbReference>